<protein>
    <submittedName>
        <fullName evidence="1">Uncharacterized protein</fullName>
    </submittedName>
</protein>
<accession>A0A5B8JDK0</accession>
<reference evidence="1 2" key="1">
    <citation type="submission" date="2019-07" db="EMBL/GenBank/DDBJ databases">
        <authorList>
            <person name="Zhu P."/>
        </authorList>
    </citation>
    <scope>NUCLEOTIDE SEQUENCE [LARGE SCALE GENOMIC DNA]</scope>
    <source>
        <strain evidence="1 2">SSL-25</strain>
    </source>
</reference>
<sequence>MGKRGVISDYAGEELYRGDLISYSARQGNRVRQADGIILKSTTRLVDGRLRAMLLVQPTGVESGFVKRRSLRKEWVSTEHVRLITPDVTGERHQ</sequence>
<dbReference type="KEGG" id="sqz:FQU76_28390"/>
<evidence type="ECO:0000313" key="2">
    <source>
        <dbReference type="Proteomes" id="UP000320580"/>
    </source>
</evidence>
<organism evidence="1 2">
    <name type="scientific">Streptomyces qinzhouensis</name>
    <dbReference type="NCBI Taxonomy" id="2599401"/>
    <lineage>
        <taxon>Bacteria</taxon>
        <taxon>Bacillati</taxon>
        <taxon>Actinomycetota</taxon>
        <taxon>Actinomycetes</taxon>
        <taxon>Kitasatosporales</taxon>
        <taxon>Streptomycetaceae</taxon>
        <taxon>Streptomyces</taxon>
    </lineage>
</organism>
<dbReference type="EMBL" id="CP042266">
    <property type="protein sequence ID" value="QDY79805.1"/>
    <property type="molecule type" value="Genomic_DNA"/>
</dbReference>
<evidence type="ECO:0000313" key="1">
    <source>
        <dbReference type="EMBL" id="QDY79805.1"/>
    </source>
</evidence>
<gene>
    <name evidence="1" type="ORF">FQU76_28390</name>
</gene>
<dbReference type="AlphaFoldDB" id="A0A5B8JDK0"/>
<keyword evidence="2" id="KW-1185">Reference proteome</keyword>
<proteinExistence type="predicted"/>
<dbReference type="Proteomes" id="UP000320580">
    <property type="component" value="Chromosome"/>
</dbReference>
<name>A0A5B8JDK0_9ACTN</name>
<dbReference type="OrthoDB" id="4307270at2"/>